<dbReference type="AlphaFoldDB" id="A0A4C1X1B8"/>
<evidence type="ECO:0000313" key="3">
    <source>
        <dbReference type="Proteomes" id="UP000299102"/>
    </source>
</evidence>
<sequence length="92" mass="10486">MITYDHQNRTGPERLGWHYNCEGSSQARHKGRRDTSFLVLQKLGKLDYSFKVIAIQVFRIGGPCRLEPDLQAPPGLYDQSDTDDHCPELIPS</sequence>
<reference evidence="2 3" key="1">
    <citation type="journal article" date="2019" name="Commun. Biol.">
        <title>The bagworm genome reveals a unique fibroin gene that provides high tensile strength.</title>
        <authorList>
            <person name="Kono N."/>
            <person name="Nakamura H."/>
            <person name="Ohtoshi R."/>
            <person name="Tomita M."/>
            <person name="Numata K."/>
            <person name="Arakawa K."/>
        </authorList>
    </citation>
    <scope>NUCLEOTIDE SEQUENCE [LARGE SCALE GENOMIC DNA]</scope>
</reference>
<evidence type="ECO:0000313" key="2">
    <source>
        <dbReference type="EMBL" id="GBP56953.1"/>
    </source>
</evidence>
<dbReference type="Proteomes" id="UP000299102">
    <property type="component" value="Unassembled WGS sequence"/>
</dbReference>
<feature type="region of interest" description="Disordered" evidence="1">
    <location>
        <begin position="71"/>
        <end position="92"/>
    </location>
</feature>
<keyword evidence="3" id="KW-1185">Reference proteome</keyword>
<organism evidence="2 3">
    <name type="scientific">Eumeta variegata</name>
    <name type="common">Bagworm moth</name>
    <name type="synonym">Eumeta japonica</name>
    <dbReference type="NCBI Taxonomy" id="151549"/>
    <lineage>
        <taxon>Eukaryota</taxon>
        <taxon>Metazoa</taxon>
        <taxon>Ecdysozoa</taxon>
        <taxon>Arthropoda</taxon>
        <taxon>Hexapoda</taxon>
        <taxon>Insecta</taxon>
        <taxon>Pterygota</taxon>
        <taxon>Neoptera</taxon>
        <taxon>Endopterygota</taxon>
        <taxon>Lepidoptera</taxon>
        <taxon>Glossata</taxon>
        <taxon>Ditrysia</taxon>
        <taxon>Tineoidea</taxon>
        <taxon>Psychidae</taxon>
        <taxon>Oiketicinae</taxon>
        <taxon>Eumeta</taxon>
    </lineage>
</organism>
<protein>
    <submittedName>
        <fullName evidence="2">Uncharacterized protein</fullName>
    </submittedName>
</protein>
<proteinExistence type="predicted"/>
<evidence type="ECO:0000256" key="1">
    <source>
        <dbReference type="SAM" id="MobiDB-lite"/>
    </source>
</evidence>
<comment type="caution">
    <text evidence="2">The sequence shown here is derived from an EMBL/GenBank/DDBJ whole genome shotgun (WGS) entry which is preliminary data.</text>
</comment>
<name>A0A4C1X1B8_EUMVA</name>
<feature type="compositionally biased region" description="Basic and acidic residues" evidence="1">
    <location>
        <begin position="82"/>
        <end position="92"/>
    </location>
</feature>
<dbReference type="EMBL" id="BGZK01000705">
    <property type="protein sequence ID" value="GBP56953.1"/>
    <property type="molecule type" value="Genomic_DNA"/>
</dbReference>
<accession>A0A4C1X1B8</accession>
<gene>
    <name evidence="2" type="ORF">EVAR_79089_1</name>
</gene>